<protein>
    <recommendedName>
        <fullName evidence="12">Ubiquitin-like domain-containing protein</fullName>
    </recommendedName>
</protein>
<dbReference type="FunCoup" id="K5X4S1">
    <property type="interactions" value="61"/>
</dbReference>
<keyword evidence="4" id="KW-0444">Lipid biosynthesis</keyword>
<proteinExistence type="inferred from homology"/>
<dbReference type="Gene3D" id="3.10.20.90">
    <property type="entry name" value="Phosphatidylinositol 3-kinase Catalytic Subunit, Chain A, domain 1"/>
    <property type="match status" value="1"/>
</dbReference>
<dbReference type="RefSeq" id="XP_007393146.1">
    <property type="nucleotide sequence ID" value="XM_007393084.1"/>
</dbReference>
<sequence>MVSVTISSTKPTSLAKGLPAILDFSGKSADVVTVADVKRAFTAKYPNFYPSRQKLSLKGESKSLPDEATLSSIGLSDGGELAVKDLGPQISWTTVFVIEYLGPLVVHPLMYHVPKLFYGQDVQHSSLQKYVYGMVMAHFLKREYESVFVHRYSHGTMPFAYVFRNSFHYHILGGVTLAYAVYSPTYSAASSYILDTIRDNPMFLKACAAVWLWAEVSNLKTHLILRDLRPAGTKKRAVPYGYGFNMITCPNYFFEIIGWFIVCAMTGSYAAWVFLIAGSYMMAIWAIKKHKNYKKEFGKDYPKRYKMIPFVF</sequence>
<evidence type="ECO:0000259" key="12">
    <source>
        <dbReference type="PROSITE" id="PS50053"/>
    </source>
</evidence>
<keyword evidence="14" id="KW-1185">Reference proteome</keyword>
<keyword evidence="9" id="KW-0443">Lipid metabolism</keyword>
<dbReference type="GO" id="GO:0016627">
    <property type="term" value="F:oxidoreductase activity, acting on the CH-CH group of donors"/>
    <property type="evidence" value="ECO:0007669"/>
    <property type="project" value="InterPro"/>
</dbReference>
<dbReference type="Proteomes" id="UP000008370">
    <property type="component" value="Unassembled WGS sequence"/>
</dbReference>
<keyword evidence="10 11" id="KW-0472">Membrane</keyword>
<dbReference type="InterPro" id="IPR049127">
    <property type="entry name" value="TECR-like_N"/>
</dbReference>
<feature type="transmembrane region" description="Helical" evidence="11">
    <location>
        <begin position="240"/>
        <end position="262"/>
    </location>
</feature>
<feature type="transmembrane region" description="Helical" evidence="11">
    <location>
        <begin position="268"/>
        <end position="287"/>
    </location>
</feature>
<dbReference type="GeneID" id="18920646"/>
<dbReference type="InterPro" id="IPR001104">
    <property type="entry name" value="3-oxo-5_a-steroid_4-DH_C"/>
</dbReference>
<dbReference type="PANTHER" id="PTHR10556:SF28">
    <property type="entry name" value="VERY-LONG-CHAIN ENOYL-COA REDUCTASE"/>
    <property type="match status" value="1"/>
</dbReference>
<dbReference type="EMBL" id="JH930470">
    <property type="protein sequence ID" value="EKM57802.1"/>
    <property type="molecule type" value="Genomic_DNA"/>
</dbReference>
<dbReference type="InParanoid" id="K5X4S1"/>
<gene>
    <name evidence="13" type="ORF">PHACADRAFT_89473</name>
</gene>
<evidence type="ECO:0000256" key="7">
    <source>
        <dbReference type="ARBA" id="ARBA00022989"/>
    </source>
</evidence>
<evidence type="ECO:0000256" key="6">
    <source>
        <dbReference type="ARBA" id="ARBA00022824"/>
    </source>
</evidence>
<dbReference type="PANTHER" id="PTHR10556">
    <property type="entry name" value="3-OXO-5-ALPHA-STEROID 4-DEHYDROGENASE"/>
    <property type="match status" value="1"/>
</dbReference>
<keyword evidence="6" id="KW-0256">Endoplasmic reticulum</keyword>
<dbReference type="PROSITE" id="PS50053">
    <property type="entry name" value="UBIQUITIN_2"/>
    <property type="match status" value="1"/>
</dbReference>
<reference evidence="13 14" key="1">
    <citation type="journal article" date="2012" name="BMC Genomics">
        <title>Comparative genomics of the white-rot fungi, Phanerochaete carnosa and P. chrysosporium, to elucidate the genetic basis of the distinct wood types they colonize.</title>
        <authorList>
            <person name="Suzuki H."/>
            <person name="MacDonald J."/>
            <person name="Syed K."/>
            <person name="Salamov A."/>
            <person name="Hori C."/>
            <person name="Aerts A."/>
            <person name="Henrissat B."/>
            <person name="Wiebenga A."/>
            <person name="vanKuyk P.A."/>
            <person name="Barry K."/>
            <person name="Lindquist E."/>
            <person name="LaButti K."/>
            <person name="Lapidus A."/>
            <person name="Lucas S."/>
            <person name="Coutinho P."/>
            <person name="Gong Y."/>
            <person name="Samejima M."/>
            <person name="Mahadevan R."/>
            <person name="Abou-Zaid M."/>
            <person name="de Vries R.P."/>
            <person name="Igarashi K."/>
            <person name="Yadav J.S."/>
            <person name="Grigoriev I.V."/>
            <person name="Master E.R."/>
        </authorList>
    </citation>
    <scope>NUCLEOTIDE SEQUENCE [LARGE SCALE GENOMIC DNA]</scope>
    <source>
        <strain evidence="13 14">HHB-10118-sp</strain>
    </source>
</reference>
<dbReference type="STRING" id="650164.K5X4S1"/>
<evidence type="ECO:0000256" key="4">
    <source>
        <dbReference type="ARBA" id="ARBA00022516"/>
    </source>
</evidence>
<evidence type="ECO:0000313" key="14">
    <source>
        <dbReference type="Proteomes" id="UP000008370"/>
    </source>
</evidence>
<evidence type="ECO:0000256" key="5">
    <source>
        <dbReference type="ARBA" id="ARBA00022692"/>
    </source>
</evidence>
<evidence type="ECO:0000256" key="8">
    <source>
        <dbReference type="ARBA" id="ARBA00023002"/>
    </source>
</evidence>
<organism evidence="13 14">
    <name type="scientific">Phanerochaete carnosa (strain HHB-10118-sp)</name>
    <name type="common">White-rot fungus</name>
    <name type="synonym">Peniophora carnosa</name>
    <dbReference type="NCBI Taxonomy" id="650164"/>
    <lineage>
        <taxon>Eukaryota</taxon>
        <taxon>Fungi</taxon>
        <taxon>Dikarya</taxon>
        <taxon>Basidiomycota</taxon>
        <taxon>Agaricomycotina</taxon>
        <taxon>Agaricomycetes</taxon>
        <taxon>Polyporales</taxon>
        <taxon>Phanerochaetaceae</taxon>
        <taxon>Phanerochaete</taxon>
    </lineage>
</organism>
<keyword evidence="8" id="KW-0560">Oxidoreductase</keyword>
<keyword evidence="5 11" id="KW-0812">Transmembrane</keyword>
<feature type="domain" description="Ubiquitin-like" evidence="12">
    <location>
        <begin position="33"/>
        <end position="83"/>
    </location>
</feature>
<dbReference type="GO" id="GO:0042761">
    <property type="term" value="P:very long-chain fatty acid biosynthetic process"/>
    <property type="evidence" value="ECO:0007669"/>
    <property type="project" value="TreeGrafter"/>
</dbReference>
<keyword evidence="7 11" id="KW-1133">Transmembrane helix</keyword>
<evidence type="ECO:0000256" key="10">
    <source>
        <dbReference type="ARBA" id="ARBA00023136"/>
    </source>
</evidence>
<dbReference type="InterPro" id="IPR039357">
    <property type="entry name" value="SRD5A/TECR"/>
</dbReference>
<dbReference type="PROSITE" id="PS50244">
    <property type="entry name" value="S5A_REDUCTASE"/>
    <property type="match status" value="1"/>
</dbReference>
<dbReference type="HOGENOM" id="CLU_059260_0_0_1"/>
<dbReference type="GO" id="GO:0005783">
    <property type="term" value="C:endoplasmic reticulum"/>
    <property type="evidence" value="ECO:0007669"/>
    <property type="project" value="UniProtKB-SubCell"/>
</dbReference>
<comment type="similarity">
    <text evidence="3">Belongs to the steroid 5-alpha reductase family.</text>
</comment>
<dbReference type="OrthoDB" id="540503at2759"/>
<dbReference type="Gene3D" id="1.20.120.1630">
    <property type="match status" value="1"/>
</dbReference>
<dbReference type="CDD" id="cd01801">
    <property type="entry name" value="Ubl_TECR_like"/>
    <property type="match status" value="1"/>
</dbReference>
<dbReference type="InterPro" id="IPR000626">
    <property type="entry name" value="Ubiquitin-like_dom"/>
</dbReference>
<accession>K5X4S1</accession>
<evidence type="ECO:0000256" key="1">
    <source>
        <dbReference type="ARBA" id="ARBA00004141"/>
    </source>
</evidence>
<evidence type="ECO:0000256" key="3">
    <source>
        <dbReference type="ARBA" id="ARBA00007742"/>
    </source>
</evidence>
<dbReference type="Pfam" id="PF21696">
    <property type="entry name" value="TECR_N"/>
    <property type="match status" value="1"/>
</dbReference>
<dbReference type="KEGG" id="pco:PHACADRAFT_89473"/>
<evidence type="ECO:0000313" key="13">
    <source>
        <dbReference type="EMBL" id="EKM57802.1"/>
    </source>
</evidence>
<evidence type="ECO:0000256" key="11">
    <source>
        <dbReference type="SAM" id="Phobius"/>
    </source>
</evidence>
<evidence type="ECO:0000256" key="9">
    <source>
        <dbReference type="ARBA" id="ARBA00023098"/>
    </source>
</evidence>
<dbReference type="GO" id="GO:0016020">
    <property type="term" value="C:membrane"/>
    <property type="evidence" value="ECO:0007669"/>
    <property type="project" value="UniProtKB-SubCell"/>
</dbReference>
<name>K5X4S1_PHACS</name>
<evidence type="ECO:0000256" key="2">
    <source>
        <dbReference type="ARBA" id="ARBA00004240"/>
    </source>
</evidence>
<dbReference type="AlphaFoldDB" id="K5X4S1"/>
<comment type="subcellular location">
    <subcellularLocation>
        <location evidence="2">Endoplasmic reticulum</location>
    </subcellularLocation>
    <subcellularLocation>
        <location evidence="1">Membrane</location>
        <topology evidence="1">Multi-pass membrane protein</topology>
    </subcellularLocation>
</comment>
<dbReference type="Pfam" id="PF02544">
    <property type="entry name" value="Steroid_dh"/>
    <property type="match status" value="1"/>
</dbReference>